<gene>
    <name evidence="9 13" type="primary">thiE</name>
    <name evidence="13" type="ORF">DL240_12870</name>
</gene>
<evidence type="ECO:0000256" key="3">
    <source>
        <dbReference type="ARBA" id="ARBA00022723"/>
    </source>
</evidence>
<dbReference type="CDD" id="cd00564">
    <property type="entry name" value="TMP_TenI"/>
    <property type="match status" value="1"/>
</dbReference>
<dbReference type="AlphaFoldDB" id="A0A328C7W7"/>
<dbReference type="Pfam" id="PF02581">
    <property type="entry name" value="TMP-TENI"/>
    <property type="match status" value="1"/>
</dbReference>
<accession>A0A328C7W7</accession>
<dbReference type="InterPro" id="IPR013785">
    <property type="entry name" value="Aldolase_TIM"/>
</dbReference>
<keyword evidence="14" id="KW-1185">Reference proteome</keyword>
<feature type="binding site" evidence="9">
    <location>
        <begin position="84"/>
        <end position="88"/>
    </location>
    <ligand>
        <name>4-amino-2-methyl-5-(diphosphooxymethyl)pyrimidine</name>
        <dbReference type="ChEBI" id="CHEBI:57841"/>
    </ligand>
</feature>
<dbReference type="EC" id="2.5.1.3" evidence="9"/>
<comment type="function">
    <text evidence="9">Condenses 4-methyl-5-(beta-hydroxyethyl)thiazole monophosphate (THZ-P) and 2-methyl-4-amino-5-hydroxymethyl pyrimidine pyrophosphate (HMP-PP) to form thiamine monophosphate (TMP).</text>
</comment>
<feature type="binding site" evidence="9">
    <location>
        <position position="136"/>
    </location>
    <ligand>
        <name>Mg(2+)</name>
        <dbReference type="ChEBI" id="CHEBI:18420"/>
    </ligand>
</feature>
<dbReference type="GO" id="GO:0005737">
    <property type="term" value="C:cytoplasm"/>
    <property type="evidence" value="ECO:0007669"/>
    <property type="project" value="TreeGrafter"/>
</dbReference>
<feature type="binding site" evidence="9">
    <location>
        <position position="215"/>
    </location>
    <ligand>
        <name>2-[(2R,5Z)-2-carboxy-4-methylthiazol-5(2H)-ylidene]ethyl phosphate</name>
        <dbReference type="ChEBI" id="CHEBI:62899"/>
    </ligand>
</feature>
<dbReference type="Gene3D" id="3.20.20.70">
    <property type="entry name" value="Aldolase class I"/>
    <property type="match status" value="1"/>
</dbReference>
<evidence type="ECO:0000256" key="9">
    <source>
        <dbReference type="HAMAP-Rule" id="MF_00097"/>
    </source>
</evidence>
<dbReference type="SUPFAM" id="SSF51391">
    <property type="entry name" value="Thiamin phosphate synthase"/>
    <property type="match status" value="1"/>
</dbReference>
<organism evidence="13 14">
    <name type="scientific">Lujinxingia litoralis</name>
    <dbReference type="NCBI Taxonomy" id="2211119"/>
    <lineage>
        <taxon>Bacteria</taxon>
        <taxon>Deltaproteobacteria</taxon>
        <taxon>Bradymonadales</taxon>
        <taxon>Lujinxingiaceae</taxon>
        <taxon>Lujinxingia</taxon>
    </lineage>
</organism>
<proteinExistence type="inferred from homology"/>
<evidence type="ECO:0000313" key="13">
    <source>
        <dbReference type="EMBL" id="RAL21738.1"/>
    </source>
</evidence>
<dbReference type="GO" id="GO:0004789">
    <property type="term" value="F:thiamine-phosphate diphosphorylase activity"/>
    <property type="evidence" value="ECO:0007669"/>
    <property type="project" value="UniProtKB-UniRule"/>
</dbReference>
<evidence type="ECO:0000259" key="12">
    <source>
        <dbReference type="Pfam" id="PF02581"/>
    </source>
</evidence>
<keyword evidence="4 9" id="KW-0460">Magnesium</keyword>
<dbReference type="GO" id="GO:0009228">
    <property type="term" value="P:thiamine biosynthetic process"/>
    <property type="evidence" value="ECO:0007669"/>
    <property type="project" value="UniProtKB-KW"/>
</dbReference>
<evidence type="ECO:0000256" key="2">
    <source>
        <dbReference type="ARBA" id="ARBA00022679"/>
    </source>
</evidence>
<comment type="caution">
    <text evidence="13">The sequence shown here is derived from an EMBL/GenBank/DDBJ whole genome shotgun (WGS) entry which is preliminary data.</text>
</comment>
<dbReference type="PANTHER" id="PTHR20857">
    <property type="entry name" value="THIAMINE-PHOSPHATE PYROPHOSPHORYLASE"/>
    <property type="match status" value="1"/>
</dbReference>
<evidence type="ECO:0000256" key="5">
    <source>
        <dbReference type="ARBA" id="ARBA00022977"/>
    </source>
</evidence>
<sequence>MGPAGTLKLPGRSAGRRDRSEGYERVRRLRIALLQWSDPGVWRVNARVDGIDWRVYAIVDPAFVTGDVLERARALMAAGVGVLQLRDKRGQARQTWELGRALVEAAEAFATKIVINDRLDVALACGAHGVHVGPHDLSVAAVRQVVGERLLVGGSAGDPQRAARLVAQGADYLGVGALFEARAVKSDASAPQGPALIAAVRAEIGDEVPVVGIGGISAANAGAVAAAGASGVAVIRALCGAEDTGAATRELREAFDSGRSPGRAG</sequence>
<evidence type="ECO:0000256" key="4">
    <source>
        <dbReference type="ARBA" id="ARBA00022842"/>
    </source>
</evidence>
<dbReference type="HAMAP" id="MF_00097">
    <property type="entry name" value="TMP_synthase"/>
    <property type="match status" value="1"/>
</dbReference>
<dbReference type="InterPro" id="IPR022998">
    <property type="entry name" value="ThiamineP_synth_TenI"/>
</dbReference>
<dbReference type="GO" id="GO:0000287">
    <property type="term" value="F:magnesium ion binding"/>
    <property type="evidence" value="ECO:0007669"/>
    <property type="project" value="UniProtKB-UniRule"/>
</dbReference>
<dbReference type="GO" id="GO:0009229">
    <property type="term" value="P:thiamine diphosphate biosynthetic process"/>
    <property type="evidence" value="ECO:0007669"/>
    <property type="project" value="UniProtKB-UniRule"/>
</dbReference>
<feature type="binding site" evidence="9">
    <location>
        <position position="155"/>
    </location>
    <ligand>
        <name>4-amino-2-methyl-5-(diphosphooxymethyl)pyrimidine</name>
        <dbReference type="ChEBI" id="CHEBI:57841"/>
    </ligand>
</feature>
<evidence type="ECO:0000256" key="8">
    <source>
        <dbReference type="ARBA" id="ARBA00047883"/>
    </source>
</evidence>
<evidence type="ECO:0000256" key="1">
    <source>
        <dbReference type="ARBA" id="ARBA00005165"/>
    </source>
</evidence>
<comment type="catalytic activity">
    <reaction evidence="8 9 10">
        <text>2-[(2R,5Z)-2-carboxy-4-methylthiazol-5(2H)-ylidene]ethyl phosphate + 4-amino-2-methyl-5-(diphosphooxymethyl)pyrimidine + 2 H(+) = thiamine phosphate + CO2 + diphosphate</text>
        <dbReference type="Rhea" id="RHEA:47844"/>
        <dbReference type="ChEBI" id="CHEBI:15378"/>
        <dbReference type="ChEBI" id="CHEBI:16526"/>
        <dbReference type="ChEBI" id="CHEBI:33019"/>
        <dbReference type="ChEBI" id="CHEBI:37575"/>
        <dbReference type="ChEBI" id="CHEBI:57841"/>
        <dbReference type="ChEBI" id="CHEBI:62899"/>
        <dbReference type="EC" id="2.5.1.3"/>
    </reaction>
</comment>
<dbReference type="InterPro" id="IPR036206">
    <property type="entry name" value="ThiamineP_synth_sf"/>
</dbReference>
<comment type="cofactor">
    <cofactor evidence="9">
        <name>Mg(2+)</name>
        <dbReference type="ChEBI" id="CHEBI:18420"/>
    </cofactor>
    <text evidence="9">Binds 1 Mg(2+) ion per subunit.</text>
</comment>
<dbReference type="EMBL" id="QHKO01000005">
    <property type="protein sequence ID" value="RAL21738.1"/>
    <property type="molecule type" value="Genomic_DNA"/>
</dbReference>
<feature type="binding site" evidence="9">
    <location>
        <position position="116"/>
    </location>
    <ligand>
        <name>4-amino-2-methyl-5-(diphosphooxymethyl)pyrimidine</name>
        <dbReference type="ChEBI" id="CHEBI:57841"/>
    </ligand>
</feature>
<feature type="domain" description="Thiamine phosphate synthase/TenI" evidence="12">
    <location>
        <begin position="55"/>
        <end position="238"/>
    </location>
</feature>
<dbReference type="PANTHER" id="PTHR20857:SF15">
    <property type="entry name" value="THIAMINE-PHOSPHATE SYNTHASE"/>
    <property type="match status" value="1"/>
</dbReference>
<protein>
    <recommendedName>
        <fullName evidence="9">Thiamine-phosphate synthase</fullName>
        <shortName evidence="9">TP synthase</shortName>
        <shortName evidence="9">TPS</shortName>
        <ecNumber evidence="9">2.5.1.3</ecNumber>
    </recommendedName>
    <alternativeName>
        <fullName evidence="9">Thiamine-phosphate pyrophosphorylase</fullName>
        <shortName evidence="9">TMP pyrophosphorylase</shortName>
        <shortName evidence="9">TMP-PPase</shortName>
    </alternativeName>
</protein>
<evidence type="ECO:0000256" key="10">
    <source>
        <dbReference type="RuleBase" id="RU003826"/>
    </source>
</evidence>
<reference evidence="13 14" key="1">
    <citation type="submission" date="2018-05" db="EMBL/GenBank/DDBJ databases">
        <title>Lujinxingia marina gen. nov. sp. nov., a new facultative anaerobic member of the class Deltaproteobacteria, and proposal of Lujinxingaceae fam. nov.</title>
        <authorList>
            <person name="Li C.-M."/>
        </authorList>
    </citation>
    <scope>NUCLEOTIDE SEQUENCE [LARGE SCALE GENOMIC DNA]</scope>
    <source>
        <strain evidence="13 14">B210</strain>
    </source>
</reference>
<name>A0A328C7W7_9DELT</name>
<evidence type="ECO:0000256" key="11">
    <source>
        <dbReference type="RuleBase" id="RU004253"/>
    </source>
</evidence>
<comment type="similarity">
    <text evidence="9 10">Belongs to the thiamine-phosphate synthase family.</text>
</comment>
<dbReference type="NCBIfam" id="TIGR00693">
    <property type="entry name" value="thiE"/>
    <property type="match status" value="1"/>
</dbReference>
<comment type="pathway">
    <text evidence="1 9 11">Cofactor biosynthesis; thiamine diphosphate biosynthesis; thiamine phosphate from 4-amino-2-methyl-5-diphosphomethylpyrimidine and 4-methyl-5-(2-phosphoethyl)-thiazole: step 1/1.</text>
</comment>
<comment type="catalytic activity">
    <reaction evidence="6 9 10">
        <text>4-methyl-5-(2-phosphooxyethyl)-thiazole + 4-amino-2-methyl-5-(diphosphooxymethyl)pyrimidine + H(+) = thiamine phosphate + diphosphate</text>
        <dbReference type="Rhea" id="RHEA:22328"/>
        <dbReference type="ChEBI" id="CHEBI:15378"/>
        <dbReference type="ChEBI" id="CHEBI:33019"/>
        <dbReference type="ChEBI" id="CHEBI:37575"/>
        <dbReference type="ChEBI" id="CHEBI:57841"/>
        <dbReference type="ChEBI" id="CHEBI:58296"/>
        <dbReference type="EC" id="2.5.1.3"/>
    </reaction>
</comment>
<comment type="catalytic activity">
    <reaction evidence="7 9 10">
        <text>2-(2-carboxy-4-methylthiazol-5-yl)ethyl phosphate + 4-amino-2-methyl-5-(diphosphooxymethyl)pyrimidine + 2 H(+) = thiamine phosphate + CO2 + diphosphate</text>
        <dbReference type="Rhea" id="RHEA:47848"/>
        <dbReference type="ChEBI" id="CHEBI:15378"/>
        <dbReference type="ChEBI" id="CHEBI:16526"/>
        <dbReference type="ChEBI" id="CHEBI:33019"/>
        <dbReference type="ChEBI" id="CHEBI:37575"/>
        <dbReference type="ChEBI" id="CHEBI:57841"/>
        <dbReference type="ChEBI" id="CHEBI:62890"/>
        <dbReference type="EC" id="2.5.1.3"/>
    </reaction>
</comment>
<dbReference type="InterPro" id="IPR034291">
    <property type="entry name" value="TMP_synthase"/>
</dbReference>
<evidence type="ECO:0000256" key="6">
    <source>
        <dbReference type="ARBA" id="ARBA00047334"/>
    </source>
</evidence>
<evidence type="ECO:0000313" key="14">
    <source>
        <dbReference type="Proteomes" id="UP000249169"/>
    </source>
</evidence>
<keyword evidence="2 9" id="KW-0808">Transferase</keyword>
<evidence type="ECO:0000256" key="7">
    <source>
        <dbReference type="ARBA" id="ARBA00047851"/>
    </source>
</evidence>
<dbReference type="UniPathway" id="UPA00060">
    <property type="reaction ID" value="UER00141"/>
</dbReference>
<comment type="caution">
    <text evidence="9">Lacks conserved residue(s) required for the propagation of feature annotation.</text>
</comment>
<keyword evidence="5 9" id="KW-0784">Thiamine biosynthesis</keyword>
<keyword evidence="3 9" id="KW-0479">Metal-binding</keyword>
<feature type="binding site" evidence="9">
    <location>
        <position position="117"/>
    </location>
    <ligand>
        <name>Mg(2+)</name>
        <dbReference type="ChEBI" id="CHEBI:18420"/>
    </ligand>
</feature>
<dbReference type="Proteomes" id="UP000249169">
    <property type="component" value="Unassembled WGS sequence"/>
</dbReference>